<accession>A0A0V8D736</accession>
<dbReference type="Gene3D" id="6.10.140.2160">
    <property type="match status" value="1"/>
</dbReference>
<dbReference type="Gene3D" id="1.10.10.1400">
    <property type="entry name" value="Terminase, small subunit, N-terminal DNA-binding domain, HTH motif"/>
    <property type="match status" value="1"/>
</dbReference>
<comment type="caution">
    <text evidence="3">The sequence shown here is derived from an EMBL/GenBank/DDBJ whole genome shotgun (WGS) entry which is preliminary data.</text>
</comment>
<dbReference type="RefSeq" id="WP_058209863.1">
    <property type="nucleotide sequence ID" value="NZ_LKLP01000079.1"/>
</dbReference>
<evidence type="ECO:0000256" key="2">
    <source>
        <dbReference type="ARBA" id="ARBA00023219"/>
    </source>
</evidence>
<keyword evidence="2" id="KW-0231">Viral genome packaging</keyword>
<dbReference type="GO" id="GO:0051276">
    <property type="term" value="P:chromosome organization"/>
    <property type="evidence" value="ECO:0007669"/>
    <property type="project" value="InterPro"/>
</dbReference>
<dbReference type="InterPro" id="IPR005335">
    <property type="entry name" value="Terminase_ssu"/>
</dbReference>
<dbReference type="AlphaFoldDB" id="A0A0V8D736"/>
<dbReference type="Pfam" id="PF03592">
    <property type="entry name" value="Terminase_2"/>
    <property type="match status" value="1"/>
</dbReference>
<dbReference type="PANTHER" id="PTHR41328">
    <property type="entry name" value="TERMINASE SMALL SUBUNIT-RELATED"/>
    <property type="match status" value="1"/>
</dbReference>
<gene>
    <name evidence="3" type="ORF">LMG8520_1521</name>
</gene>
<dbReference type="Proteomes" id="UP000054230">
    <property type="component" value="Unassembled WGS sequence"/>
</dbReference>
<dbReference type="PANTHER" id="PTHR41328:SF2">
    <property type="entry name" value="TERMINASE SMALL SUBUNIT"/>
    <property type="match status" value="1"/>
</dbReference>
<dbReference type="EMBL" id="LKLP01000079">
    <property type="protein sequence ID" value="KSU09208.1"/>
    <property type="molecule type" value="Genomic_DNA"/>
</dbReference>
<organism evidence="3 4">
    <name type="scientific">Lactococcus lactis subsp. lactis</name>
    <name type="common">Streptococcus lactis</name>
    <dbReference type="NCBI Taxonomy" id="1360"/>
    <lineage>
        <taxon>Bacteria</taxon>
        <taxon>Bacillati</taxon>
        <taxon>Bacillota</taxon>
        <taxon>Bacilli</taxon>
        <taxon>Lactobacillales</taxon>
        <taxon>Streptococcaceae</taxon>
        <taxon>Lactococcus</taxon>
    </lineage>
</organism>
<evidence type="ECO:0000313" key="4">
    <source>
        <dbReference type="Proteomes" id="UP000054230"/>
    </source>
</evidence>
<reference evidence="4" key="1">
    <citation type="submission" date="2015-10" db="EMBL/GenBank/DDBJ databases">
        <title>Draft Genome Sequences of 11 Lactococcus lactis subspecies cremoris strains.</title>
        <authorList>
            <person name="Wels M."/>
            <person name="Backus L."/>
            <person name="Boekhorst J."/>
            <person name="Dijkstra A."/>
            <person name="Beerthuizen M."/>
            <person name="Kelly W."/>
            <person name="Siezen R."/>
            <person name="Bachmann H."/>
            <person name="Van Hijum S."/>
        </authorList>
    </citation>
    <scope>NUCLEOTIDE SEQUENCE [LARGE SCALE GENOMIC DNA]</scope>
    <source>
        <strain evidence="4">LMG8520</strain>
    </source>
</reference>
<dbReference type="InterPro" id="IPR038713">
    <property type="entry name" value="Terminase_Gp1_N_sf"/>
</dbReference>
<name>A0A0V8D736_LACLL</name>
<sequence>MKLTEKQKKFADYYIELGNATQAAIKAGYSKKTANTIAAQNLAKLSIKKYIDERMEQLASERIMSAQEILERLSLIAKADIKETVVIANAEGYSEVEKPPDFKVQIQAMKELLKRYPDNDRLLEQQLRKLKAEADVSEAKSKILTDTANKLEGNLKTNQLLMALVNPQLAESEGDDLDDKV</sequence>
<proteinExistence type="predicted"/>
<keyword evidence="1" id="KW-1188">Viral release from host cell</keyword>
<evidence type="ECO:0000256" key="1">
    <source>
        <dbReference type="ARBA" id="ARBA00022612"/>
    </source>
</evidence>
<protein>
    <submittedName>
        <fullName evidence="3">Phage terminase small subunit</fullName>
    </submittedName>
</protein>
<dbReference type="PATRIC" id="fig|1360.106.peg.1635"/>
<evidence type="ECO:0000313" key="3">
    <source>
        <dbReference type="EMBL" id="KSU09208.1"/>
    </source>
</evidence>
<dbReference type="InterPro" id="IPR052404">
    <property type="entry name" value="SPP1-like_terminase"/>
</dbReference>